<name>A0A4Y8RTV8_9HYPH</name>
<protein>
    <recommendedName>
        <fullName evidence="4">C4-dicarboxylate ABC transporter substrate-binding protein</fullName>
    </recommendedName>
</protein>
<evidence type="ECO:0000313" key="2">
    <source>
        <dbReference type="EMBL" id="TFF27192.1"/>
    </source>
</evidence>
<gene>
    <name evidence="2" type="ORF">E3C22_01555</name>
</gene>
<organism evidence="2 3">
    <name type="scientific">Jiella endophytica</name>
    <dbReference type="NCBI Taxonomy" id="2558362"/>
    <lineage>
        <taxon>Bacteria</taxon>
        <taxon>Pseudomonadati</taxon>
        <taxon>Pseudomonadota</taxon>
        <taxon>Alphaproteobacteria</taxon>
        <taxon>Hyphomicrobiales</taxon>
        <taxon>Aurantimonadaceae</taxon>
        <taxon>Jiella</taxon>
    </lineage>
</organism>
<dbReference type="GO" id="GO:0055085">
    <property type="term" value="P:transmembrane transport"/>
    <property type="evidence" value="ECO:0007669"/>
    <property type="project" value="InterPro"/>
</dbReference>
<reference evidence="2 3" key="1">
    <citation type="submission" date="2019-03" db="EMBL/GenBank/DDBJ databases">
        <title>Jiella endophytica sp. nov., a novel endophytic bacterium isolated from root of Ficus microcarpa Linn. f.</title>
        <authorList>
            <person name="Tuo L."/>
        </authorList>
    </citation>
    <scope>NUCLEOTIDE SEQUENCE [LARGE SCALE GENOMIC DNA]</scope>
    <source>
        <strain evidence="2 3">CBS5Q-3</strain>
    </source>
</reference>
<dbReference type="NCBIfam" id="NF037995">
    <property type="entry name" value="TRAP_S1"/>
    <property type="match status" value="1"/>
</dbReference>
<evidence type="ECO:0000256" key="1">
    <source>
        <dbReference type="ARBA" id="ARBA00022729"/>
    </source>
</evidence>
<proteinExistence type="predicted"/>
<keyword evidence="3" id="KW-1185">Reference proteome</keyword>
<dbReference type="Proteomes" id="UP000298179">
    <property type="component" value="Unassembled WGS sequence"/>
</dbReference>
<sequence length="358" mass="39843">MSRPGRLWCQLSGRNWADGGERPMKWMTLSAVALAMGLSMTVAQADTFRYITYKPEGANDAHARSLKWLVEEFAKRTGGKHKIEVFWGGSVAAVGETPEALSSGVGDMGDIVTPYFPDQFPLNNAVGFFIPQPLDSRQVGEAMVEWHKTYPQFDEELASQNLHAFAYRPLENYGMLCKQPISSMADLKGKRIRSYGFAYPALIEAMGATPVSITTSDTYEALERSIVDCAPIGPALARGFKYDEVAKYYTKVPFGASFGHILAMNLDSYNGLDDETRAVIDKLGMDYMEEYAQMLEADETNVQEAWKGKLGVTVSDFPKEQIRPLIEDKRVQAVRKEWEDKAKAAGLPVDEIVSKLTF</sequence>
<dbReference type="PANTHER" id="PTHR33376">
    <property type="match status" value="1"/>
</dbReference>
<accession>A0A4Y8RTV8</accession>
<dbReference type="PANTHER" id="PTHR33376:SF15">
    <property type="entry name" value="BLL6794 PROTEIN"/>
    <property type="match status" value="1"/>
</dbReference>
<evidence type="ECO:0000313" key="3">
    <source>
        <dbReference type="Proteomes" id="UP000298179"/>
    </source>
</evidence>
<dbReference type="CDD" id="cd13666">
    <property type="entry name" value="PBP2_TRAP_DctP_like_1"/>
    <property type="match status" value="1"/>
</dbReference>
<keyword evidence="1" id="KW-0732">Signal</keyword>
<dbReference type="InterPro" id="IPR018389">
    <property type="entry name" value="DctP_fam"/>
</dbReference>
<dbReference type="AlphaFoldDB" id="A0A4Y8RTV8"/>
<evidence type="ECO:0008006" key="4">
    <source>
        <dbReference type="Google" id="ProtNLM"/>
    </source>
</evidence>
<dbReference type="EMBL" id="SOZD01000001">
    <property type="protein sequence ID" value="TFF27192.1"/>
    <property type="molecule type" value="Genomic_DNA"/>
</dbReference>
<comment type="caution">
    <text evidence="2">The sequence shown here is derived from an EMBL/GenBank/DDBJ whole genome shotgun (WGS) entry which is preliminary data.</text>
</comment>
<dbReference type="InterPro" id="IPR038404">
    <property type="entry name" value="TRAP_DctP_sf"/>
</dbReference>
<dbReference type="Gene3D" id="3.40.190.170">
    <property type="entry name" value="Bacterial extracellular solute-binding protein, family 7"/>
    <property type="match status" value="1"/>
</dbReference>
<dbReference type="OrthoDB" id="9799287at2"/>
<dbReference type="Pfam" id="PF03480">
    <property type="entry name" value="DctP"/>
    <property type="match status" value="1"/>
</dbReference>